<dbReference type="Pfam" id="PF02556">
    <property type="entry name" value="SecB"/>
    <property type="match status" value="1"/>
</dbReference>
<sequence>MAEKQNVNQPSNPPEFAIQRLYVKDLSFESPHSPHVFFEEWNPELDLNLATKTNDLGNHNYEVVLTVKAMVKMKEKIIFIAEIFQGGIFIIKNFPEDQMRPMLGSFCPNILYPYAREVITDMVVRGGFPQLYLAPVNFDLLLEQNDRSQENNDTDCVD</sequence>
<keyword evidence="5" id="KW-0963">Cytoplasm</keyword>
<evidence type="ECO:0000256" key="4">
    <source>
        <dbReference type="ARBA" id="ARBA00023010"/>
    </source>
</evidence>
<dbReference type="PANTHER" id="PTHR36918">
    <property type="match status" value="1"/>
</dbReference>
<reference evidence="6 7" key="1">
    <citation type="journal article" date="2015" name="Genome Biol. Evol.">
        <title>Distinctive Genome Reduction Rates Revealed by Genomic Analyses of Two Coxiella-Like Endosymbionts in Ticks.</title>
        <authorList>
            <person name="Gottlieb Y."/>
            <person name="Lalzar I."/>
            <person name="Klasson L."/>
        </authorList>
    </citation>
    <scope>NUCLEOTIDE SEQUENCE [LARGE SCALE GENOMIC DNA]</scope>
    <source>
        <strain evidence="6 7">CRt</strain>
    </source>
</reference>
<dbReference type="NCBIfam" id="NF004393">
    <property type="entry name" value="PRK05751.1-4"/>
    <property type="match status" value="1"/>
</dbReference>
<dbReference type="RefSeq" id="WP_048874945.1">
    <property type="nucleotide sequence ID" value="NZ_CP011126.1"/>
</dbReference>
<evidence type="ECO:0000256" key="3">
    <source>
        <dbReference type="ARBA" id="ARBA00022927"/>
    </source>
</evidence>
<dbReference type="InterPro" id="IPR035958">
    <property type="entry name" value="SecB-like_sf"/>
</dbReference>
<accession>A0ABM5UTM2</accession>
<evidence type="ECO:0000313" key="7">
    <source>
        <dbReference type="Proteomes" id="UP000063965"/>
    </source>
</evidence>
<evidence type="ECO:0000256" key="2">
    <source>
        <dbReference type="ARBA" id="ARBA00022448"/>
    </source>
</evidence>
<keyword evidence="3 5" id="KW-0653">Protein transport</keyword>
<comment type="subcellular location">
    <subcellularLocation>
        <location evidence="5">Cytoplasm</location>
    </subcellularLocation>
</comment>
<dbReference type="Proteomes" id="UP000063965">
    <property type="component" value="Chromosome"/>
</dbReference>
<dbReference type="NCBIfam" id="TIGR00809">
    <property type="entry name" value="secB"/>
    <property type="match status" value="1"/>
</dbReference>
<dbReference type="SUPFAM" id="SSF54611">
    <property type="entry name" value="SecB-like"/>
    <property type="match status" value="1"/>
</dbReference>
<evidence type="ECO:0000313" key="6">
    <source>
        <dbReference type="EMBL" id="AKQ33294.1"/>
    </source>
</evidence>
<comment type="subunit">
    <text evidence="5">Homotetramer, a dimer of dimers. One homotetramer interacts with 1 SecA dimer.</text>
</comment>
<gene>
    <name evidence="5 6" type="primary">secB</name>
    <name evidence="6" type="ORF">CleRT_03120</name>
</gene>
<protein>
    <recommendedName>
        <fullName evidence="5">Protein-export protein SecB</fullName>
    </recommendedName>
</protein>
<keyword evidence="7" id="KW-1185">Reference proteome</keyword>
<keyword evidence="2 5" id="KW-0813">Transport</keyword>
<keyword evidence="5" id="KW-0143">Chaperone</keyword>
<dbReference type="PRINTS" id="PR01594">
    <property type="entry name" value="SECBCHAPRONE"/>
</dbReference>
<comment type="function">
    <text evidence="5">One of the proteins required for the normal export of preproteins out of the cell cytoplasm. It is a molecular chaperone that binds to a subset of precursor proteins, maintaining them in a translocation-competent state. It also specifically binds to its receptor SecA.</text>
</comment>
<dbReference type="InterPro" id="IPR003708">
    <property type="entry name" value="SecB"/>
</dbReference>
<dbReference type="Gene3D" id="3.10.420.10">
    <property type="entry name" value="SecB-like"/>
    <property type="match status" value="1"/>
</dbReference>
<proteinExistence type="inferred from homology"/>
<dbReference type="PANTHER" id="PTHR36918:SF1">
    <property type="entry name" value="PROTEIN-EXPORT PROTEIN SECB"/>
    <property type="match status" value="1"/>
</dbReference>
<comment type="similarity">
    <text evidence="1 5">Belongs to the SecB family.</text>
</comment>
<dbReference type="EMBL" id="CP011126">
    <property type="protein sequence ID" value="AKQ33294.1"/>
    <property type="molecule type" value="Genomic_DNA"/>
</dbReference>
<keyword evidence="4 5" id="KW-0811">Translocation</keyword>
<evidence type="ECO:0000256" key="1">
    <source>
        <dbReference type="ARBA" id="ARBA00009990"/>
    </source>
</evidence>
<name>A0ABM5UTM2_9COXI</name>
<dbReference type="HAMAP" id="MF_00821">
    <property type="entry name" value="SecB"/>
    <property type="match status" value="1"/>
</dbReference>
<evidence type="ECO:0000256" key="5">
    <source>
        <dbReference type="HAMAP-Rule" id="MF_00821"/>
    </source>
</evidence>
<organism evidence="6 7">
    <name type="scientific">Candidatus Coxiella mudrowiae</name>
    <dbReference type="NCBI Taxonomy" id="2054173"/>
    <lineage>
        <taxon>Bacteria</taxon>
        <taxon>Pseudomonadati</taxon>
        <taxon>Pseudomonadota</taxon>
        <taxon>Gammaproteobacteria</taxon>
        <taxon>Legionellales</taxon>
        <taxon>Coxiellaceae</taxon>
        <taxon>Coxiella</taxon>
    </lineage>
</organism>